<dbReference type="OrthoDB" id="1924287at2759"/>
<dbReference type="eggNOG" id="KOG2140">
    <property type="taxonomic scope" value="Eukaryota"/>
</dbReference>
<feature type="region of interest" description="Disordered" evidence="1">
    <location>
        <begin position="185"/>
        <end position="224"/>
    </location>
</feature>
<dbReference type="PANTHER" id="PTHR18034">
    <property type="entry name" value="CELL CYCLE CONTROL PROTEIN CWF22-RELATED"/>
    <property type="match status" value="1"/>
</dbReference>
<feature type="signal peptide" evidence="2">
    <location>
        <begin position="1"/>
        <end position="27"/>
    </location>
</feature>
<protein>
    <recommendedName>
        <fullName evidence="4">MIF4G domain-containing protein</fullName>
    </recommendedName>
</protein>
<dbReference type="PANTHER" id="PTHR18034:SF3">
    <property type="entry name" value="PRE-MRNA-SPLICING FACTOR CWC22 HOMOLOG"/>
    <property type="match status" value="1"/>
</dbReference>
<dbReference type="GO" id="GO:0071013">
    <property type="term" value="C:catalytic step 2 spliceosome"/>
    <property type="evidence" value="ECO:0007669"/>
    <property type="project" value="TreeGrafter"/>
</dbReference>
<organism evidence="3">
    <name type="scientific">Amphimedon queenslandica</name>
    <name type="common">Sponge</name>
    <dbReference type="NCBI Taxonomy" id="400682"/>
    <lineage>
        <taxon>Eukaryota</taxon>
        <taxon>Metazoa</taxon>
        <taxon>Porifera</taxon>
        <taxon>Demospongiae</taxon>
        <taxon>Heteroscleromorpha</taxon>
        <taxon>Haplosclerida</taxon>
        <taxon>Niphatidae</taxon>
        <taxon>Amphimedon</taxon>
    </lineage>
</organism>
<sequence>MFFSKMAPKWLQFLITFLIHINNLMMCRNFEPTQTLLYTCTCYYCLYSVGGPRVASIGITNCITGRSYTSDYVEVAVGFLKECGQKLTQLSPRGVTGVFESLKAILHDASVGIRVQYMIEVMFAIRKDRFADYPSIIEGLNLINEDNQITHLISLDDELDAEDDINVFKVDSEYQENEDRYKAIKEEILGEGSSDDEEGESEDEEESEEEEEEGERNISKTIKL</sequence>
<dbReference type="EnsemblMetazoa" id="Aqu2.1.15244_001">
    <property type="protein sequence ID" value="Aqu2.1.15244_001"/>
    <property type="gene ID" value="Aqu2.1.15244"/>
</dbReference>
<evidence type="ECO:0000256" key="2">
    <source>
        <dbReference type="SAM" id="SignalP"/>
    </source>
</evidence>
<keyword evidence="2" id="KW-0732">Signal</keyword>
<name>A0A1X7TKF2_AMPQE</name>
<evidence type="ECO:0000313" key="3">
    <source>
        <dbReference type="EnsemblMetazoa" id="Aqu2.1.15244_001"/>
    </source>
</evidence>
<proteinExistence type="predicted"/>
<dbReference type="InterPro" id="IPR016024">
    <property type="entry name" value="ARM-type_fold"/>
</dbReference>
<dbReference type="Gene3D" id="1.25.40.180">
    <property type="match status" value="1"/>
</dbReference>
<feature type="chain" id="PRO_5010885021" description="MIF4G domain-containing protein" evidence="2">
    <location>
        <begin position="28"/>
        <end position="224"/>
    </location>
</feature>
<dbReference type="InParanoid" id="A0A1X7TKF2"/>
<dbReference type="SUPFAM" id="SSF48371">
    <property type="entry name" value="ARM repeat"/>
    <property type="match status" value="1"/>
</dbReference>
<dbReference type="GO" id="GO:0003723">
    <property type="term" value="F:RNA binding"/>
    <property type="evidence" value="ECO:0007669"/>
    <property type="project" value="TreeGrafter"/>
</dbReference>
<dbReference type="InterPro" id="IPR050781">
    <property type="entry name" value="CWC22_splicing_factor"/>
</dbReference>
<dbReference type="AlphaFoldDB" id="A0A1X7TKF2"/>
<dbReference type="STRING" id="400682.A0A1X7TKF2"/>
<evidence type="ECO:0000256" key="1">
    <source>
        <dbReference type="SAM" id="MobiDB-lite"/>
    </source>
</evidence>
<evidence type="ECO:0008006" key="4">
    <source>
        <dbReference type="Google" id="ProtNLM"/>
    </source>
</evidence>
<dbReference type="GO" id="GO:0000398">
    <property type="term" value="P:mRNA splicing, via spliceosome"/>
    <property type="evidence" value="ECO:0007669"/>
    <property type="project" value="TreeGrafter"/>
</dbReference>
<feature type="compositionally biased region" description="Acidic residues" evidence="1">
    <location>
        <begin position="193"/>
        <end position="214"/>
    </location>
</feature>
<accession>A0A1X7TKF2</accession>
<reference evidence="3" key="1">
    <citation type="submission" date="2017-05" db="UniProtKB">
        <authorList>
            <consortium name="EnsemblMetazoa"/>
        </authorList>
    </citation>
    <scope>IDENTIFICATION</scope>
</reference>